<name>A0A1E3K8Q2_9TREE</name>
<protein>
    <submittedName>
        <fullName evidence="1">Uncharacterized protein</fullName>
    </submittedName>
</protein>
<dbReference type="RefSeq" id="XP_019035752.1">
    <property type="nucleotide sequence ID" value="XM_019172810.1"/>
</dbReference>
<comment type="caution">
    <text evidence="1">The sequence shown here is derived from an EMBL/GenBank/DDBJ whole genome shotgun (WGS) entry which is preliminary data.</text>
</comment>
<evidence type="ECO:0000313" key="2">
    <source>
        <dbReference type="Proteomes" id="UP000094819"/>
    </source>
</evidence>
<dbReference type="AlphaFoldDB" id="A0A1E3K8Q2"/>
<organism evidence="1 2">
    <name type="scientific">Cryptococcus wingfieldii CBS 7118</name>
    <dbReference type="NCBI Taxonomy" id="1295528"/>
    <lineage>
        <taxon>Eukaryota</taxon>
        <taxon>Fungi</taxon>
        <taxon>Dikarya</taxon>
        <taxon>Basidiomycota</taxon>
        <taxon>Agaricomycotina</taxon>
        <taxon>Tremellomycetes</taxon>
        <taxon>Tremellales</taxon>
        <taxon>Cryptococcaceae</taxon>
        <taxon>Cryptococcus</taxon>
    </lineage>
</organism>
<evidence type="ECO:0000313" key="1">
    <source>
        <dbReference type="EMBL" id="ODO08897.1"/>
    </source>
</evidence>
<reference evidence="1 2" key="1">
    <citation type="submission" date="2016-06" db="EMBL/GenBank/DDBJ databases">
        <title>Evolution of pathogenesis and genome organization in the Tremellales.</title>
        <authorList>
            <person name="Cuomo C."/>
            <person name="Litvintseva A."/>
            <person name="Heitman J."/>
            <person name="Chen Y."/>
            <person name="Sun S."/>
            <person name="Springer D."/>
            <person name="Dromer F."/>
            <person name="Young S."/>
            <person name="Zeng Q."/>
            <person name="Chapman S."/>
            <person name="Gujja S."/>
            <person name="Saif S."/>
            <person name="Birren B."/>
        </authorList>
    </citation>
    <scope>NUCLEOTIDE SEQUENCE [LARGE SCALE GENOMIC DNA]</scope>
    <source>
        <strain evidence="1 2">CBS 7118</strain>
    </source>
</reference>
<sequence>MSLSALTAQSELIASVFRPAHRLGPEYLEELALTCAEPYLEKYGSASAFLEETRMAPCLFYGVTTARFEPKLGQEVSSQGLGRVGYRTKGPEDELWFFDTFTYNGQAVNRNDLCRCWAITIDMVFFLEWITNIGFADEFNRAHLLELVSLYQGTSGEADYLRKMIEESECPVWDLYEAMDMLAQAMTKTMHELHLLEIDQQLLPTTLPEHAVVFFDAALNYRHVLQEEEEAIISAFGRPKASAGIQQTMLHHYMNRYIGVVDMFFSWGSFPSQQWALGEVRDDVEMRPLHRKGAIRGKSGRRTVKGTHKGLACVV</sequence>
<dbReference type="Proteomes" id="UP000094819">
    <property type="component" value="Unassembled WGS sequence"/>
</dbReference>
<accession>A0A1E3K8Q2</accession>
<dbReference type="EMBL" id="AWGH01000001">
    <property type="protein sequence ID" value="ODO08897.1"/>
    <property type="molecule type" value="Genomic_DNA"/>
</dbReference>
<gene>
    <name evidence="1" type="ORF">L198_00636</name>
</gene>
<dbReference type="OrthoDB" id="10311896at2759"/>
<proteinExistence type="predicted"/>
<keyword evidence="2" id="KW-1185">Reference proteome</keyword>
<dbReference type="GeneID" id="30189849"/>